<dbReference type="Pfam" id="PF05833">
    <property type="entry name" value="NFACT_N"/>
    <property type="match status" value="2"/>
</dbReference>
<feature type="non-terminal residue" evidence="9">
    <location>
        <position position="1083"/>
    </location>
</feature>
<evidence type="ECO:0000256" key="3">
    <source>
        <dbReference type="ARBA" id="ARBA00022490"/>
    </source>
</evidence>
<keyword evidence="5" id="KW-0479">Metal-binding</keyword>
<dbReference type="GO" id="GO:1990112">
    <property type="term" value="C:RQC complex"/>
    <property type="evidence" value="ECO:0000318"/>
    <property type="project" value="GO_Central"/>
</dbReference>
<dbReference type="EMBL" id="GL377574">
    <property type="protein sequence ID" value="EFJ31247.1"/>
    <property type="molecule type" value="Genomic_DNA"/>
</dbReference>
<keyword evidence="4 6" id="KW-0175">Coiled coil</keyword>
<comment type="similarity">
    <text evidence="2">Belongs to the NEMF family.</text>
</comment>
<dbReference type="PROSITE" id="PS50158">
    <property type="entry name" value="ZF_CCHC"/>
    <property type="match status" value="1"/>
</dbReference>
<dbReference type="Pfam" id="PF05670">
    <property type="entry name" value="NFACT-R_1"/>
    <property type="match status" value="1"/>
</dbReference>
<dbReference type="AlphaFoldDB" id="D8RA06"/>
<dbReference type="FunFam" id="2.30.310.10:FF:000002">
    <property type="entry name" value="nuclear export mediator factor Nemf"/>
    <property type="match status" value="1"/>
</dbReference>
<dbReference type="Proteomes" id="UP000001514">
    <property type="component" value="Unassembled WGS sequence"/>
</dbReference>
<evidence type="ECO:0000259" key="8">
    <source>
        <dbReference type="PROSITE" id="PS50158"/>
    </source>
</evidence>
<dbReference type="Pfam" id="PF00098">
    <property type="entry name" value="zf-CCHC"/>
    <property type="match status" value="1"/>
</dbReference>
<feature type="compositionally biased region" description="Basic residues" evidence="7">
    <location>
        <begin position="867"/>
        <end position="878"/>
    </location>
</feature>
<name>D8RA06_SELML</name>
<dbReference type="Gene3D" id="2.30.310.10">
    <property type="entry name" value="ibrinogen binding protein from staphylococcus aureus domain"/>
    <property type="match status" value="1"/>
</dbReference>
<evidence type="ECO:0000256" key="2">
    <source>
        <dbReference type="ARBA" id="ARBA00008318"/>
    </source>
</evidence>
<dbReference type="PANTHER" id="PTHR15239">
    <property type="entry name" value="NUCLEAR EXPORT MEDIATOR FACTOR NEMF"/>
    <property type="match status" value="1"/>
</dbReference>
<dbReference type="PANTHER" id="PTHR15239:SF6">
    <property type="entry name" value="RIBOSOME QUALITY CONTROL COMPLEX SUBUNIT NEMF"/>
    <property type="match status" value="1"/>
</dbReference>
<feature type="region of interest" description="Disordered" evidence="7">
    <location>
        <begin position="190"/>
        <end position="213"/>
    </location>
</feature>
<evidence type="ECO:0000256" key="1">
    <source>
        <dbReference type="ARBA" id="ARBA00004496"/>
    </source>
</evidence>
<dbReference type="InterPro" id="IPR001878">
    <property type="entry name" value="Znf_CCHC"/>
</dbReference>
<feature type="compositionally biased region" description="Acidic residues" evidence="7">
    <location>
        <begin position="803"/>
        <end position="812"/>
    </location>
</feature>
<dbReference type="eggNOG" id="KOG2030">
    <property type="taxonomic scope" value="Eukaryota"/>
</dbReference>
<evidence type="ECO:0000256" key="6">
    <source>
        <dbReference type="SAM" id="Coils"/>
    </source>
</evidence>
<feature type="compositionally biased region" description="Basic and acidic residues" evidence="7">
    <location>
        <begin position="712"/>
        <end position="723"/>
    </location>
</feature>
<dbReference type="GO" id="GO:1990116">
    <property type="term" value="P:ribosome-associated ubiquitin-dependent protein catabolic process"/>
    <property type="evidence" value="ECO:0000318"/>
    <property type="project" value="GO_Central"/>
</dbReference>
<dbReference type="InterPro" id="IPR008532">
    <property type="entry name" value="NFACT_RNA-bd"/>
</dbReference>
<dbReference type="InterPro" id="IPR021846">
    <property type="entry name" value="NFACT-C"/>
</dbReference>
<gene>
    <name evidence="9" type="ORF">SELMODRAFT_60048</name>
</gene>
<keyword evidence="3" id="KW-0963">Cytoplasm</keyword>
<accession>D8RA06</accession>
<feature type="domain" description="CCHC-type" evidence="8">
    <location>
        <begin position="935"/>
        <end position="950"/>
    </location>
</feature>
<dbReference type="OMA" id="MFLEFFA"/>
<dbReference type="GO" id="GO:0005737">
    <property type="term" value="C:cytoplasm"/>
    <property type="evidence" value="ECO:0007669"/>
    <property type="project" value="UniProtKB-SubCell"/>
</dbReference>
<keyword evidence="5" id="KW-0862">Zinc</keyword>
<feature type="region of interest" description="Disordered" evidence="7">
    <location>
        <begin position="683"/>
        <end position="906"/>
    </location>
</feature>
<dbReference type="SMART" id="SM00343">
    <property type="entry name" value="ZnF_C2HC"/>
    <property type="match status" value="1"/>
</dbReference>
<dbReference type="GO" id="GO:0072344">
    <property type="term" value="P:rescue of stalled ribosome"/>
    <property type="evidence" value="ECO:0000318"/>
    <property type="project" value="GO_Central"/>
</dbReference>
<keyword evidence="10" id="KW-1185">Reference proteome</keyword>
<dbReference type="GO" id="GO:0043023">
    <property type="term" value="F:ribosomal large subunit binding"/>
    <property type="evidence" value="ECO:0000318"/>
    <property type="project" value="GO_Central"/>
</dbReference>
<reference evidence="9 10" key="1">
    <citation type="journal article" date="2011" name="Science">
        <title>The Selaginella genome identifies genetic changes associated with the evolution of vascular plants.</title>
        <authorList>
            <person name="Banks J.A."/>
            <person name="Nishiyama T."/>
            <person name="Hasebe M."/>
            <person name="Bowman J.L."/>
            <person name="Gribskov M."/>
            <person name="dePamphilis C."/>
            <person name="Albert V.A."/>
            <person name="Aono N."/>
            <person name="Aoyama T."/>
            <person name="Ambrose B.A."/>
            <person name="Ashton N.W."/>
            <person name="Axtell M.J."/>
            <person name="Barker E."/>
            <person name="Barker M.S."/>
            <person name="Bennetzen J.L."/>
            <person name="Bonawitz N.D."/>
            <person name="Chapple C."/>
            <person name="Cheng C."/>
            <person name="Correa L.G."/>
            <person name="Dacre M."/>
            <person name="DeBarry J."/>
            <person name="Dreyer I."/>
            <person name="Elias M."/>
            <person name="Engstrom E.M."/>
            <person name="Estelle M."/>
            <person name="Feng L."/>
            <person name="Finet C."/>
            <person name="Floyd S.K."/>
            <person name="Frommer W.B."/>
            <person name="Fujita T."/>
            <person name="Gramzow L."/>
            <person name="Gutensohn M."/>
            <person name="Harholt J."/>
            <person name="Hattori M."/>
            <person name="Heyl A."/>
            <person name="Hirai T."/>
            <person name="Hiwatashi Y."/>
            <person name="Ishikawa M."/>
            <person name="Iwata M."/>
            <person name="Karol K.G."/>
            <person name="Koehler B."/>
            <person name="Kolukisaoglu U."/>
            <person name="Kubo M."/>
            <person name="Kurata T."/>
            <person name="Lalonde S."/>
            <person name="Li K."/>
            <person name="Li Y."/>
            <person name="Litt A."/>
            <person name="Lyons E."/>
            <person name="Manning G."/>
            <person name="Maruyama T."/>
            <person name="Michael T.P."/>
            <person name="Mikami K."/>
            <person name="Miyazaki S."/>
            <person name="Morinaga S."/>
            <person name="Murata T."/>
            <person name="Mueller-Roeber B."/>
            <person name="Nelson D.R."/>
            <person name="Obara M."/>
            <person name="Oguri Y."/>
            <person name="Olmstead R.G."/>
            <person name="Onodera N."/>
            <person name="Petersen B.L."/>
            <person name="Pils B."/>
            <person name="Prigge M."/>
            <person name="Rensing S.A."/>
            <person name="Riano-Pachon D.M."/>
            <person name="Roberts A.W."/>
            <person name="Sato Y."/>
            <person name="Scheller H.V."/>
            <person name="Schulz B."/>
            <person name="Schulz C."/>
            <person name="Shakirov E.V."/>
            <person name="Shibagaki N."/>
            <person name="Shinohara N."/>
            <person name="Shippen D.E."/>
            <person name="Soerensen I."/>
            <person name="Sotooka R."/>
            <person name="Sugimoto N."/>
            <person name="Sugita M."/>
            <person name="Sumikawa N."/>
            <person name="Tanurdzic M."/>
            <person name="Theissen G."/>
            <person name="Ulvskov P."/>
            <person name="Wakazuki S."/>
            <person name="Weng J.K."/>
            <person name="Willats W.W."/>
            <person name="Wipf D."/>
            <person name="Wolf P.G."/>
            <person name="Yang L."/>
            <person name="Zimmer A.D."/>
            <person name="Zhu Q."/>
            <person name="Mitros T."/>
            <person name="Hellsten U."/>
            <person name="Loque D."/>
            <person name="Otillar R."/>
            <person name="Salamov A."/>
            <person name="Schmutz J."/>
            <person name="Shapiro H."/>
            <person name="Lindquist E."/>
            <person name="Lucas S."/>
            <person name="Rokhsar D."/>
            <person name="Grigoriev I.V."/>
        </authorList>
    </citation>
    <scope>NUCLEOTIDE SEQUENCE [LARGE SCALE GENOMIC DNA]</scope>
</reference>
<dbReference type="Gramene" id="EFJ31247">
    <property type="protein sequence ID" value="EFJ31247"/>
    <property type="gene ID" value="SELMODRAFT_60048"/>
</dbReference>
<dbReference type="Pfam" id="PF11923">
    <property type="entry name" value="NFACT-C"/>
    <property type="match status" value="1"/>
</dbReference>
<feature type="coiled-coil region" evidence="6">
    <location>
        <begin position="363"/>
        <end position="390"/>
    </location>
</feature>
<comment type="subcellular location">
    <subcellularLocation>
        <location evidence="1">Cytoplasm</location>
    </subcellularLocation>
</comment>
<feature type="compositionally biased region" description="Basic and acidic residues" evidence="7">
    <location>
        <begin position="813"/>
        <end position="827"/>
    </location>
</feature>
<sequence>MVKGRLNVADVAAEVKCLRCLIGMRCANVYDLTPKTYVIKLAKSSGLTSSGEGERALVLLESGVRLHMTEFSRDKSVTPSGFTLKLRKHIRTRRLENVQQLGVDRVVDFQFGTGELAHHIILELYAQGNVLLTDADYNVLTLLRSHRQACRFFLDDYKGIAMMARHRYPVENCRTFQRTTMQDLIRAFSPDEKKAEQQEAQQTPQDARLQKKKDDEGFTLKSILLDSFSYGPAVFEHVILDAGLQPNMKVCDASNRSMVSEKDLHSLLEAIKRFEDWLESVTTGDFTPEGYITFHPNKTAKKKNAESAEEKMFDEFSPLLLKQSAHREYVKFDTFDAALDEFFSKIEGQRLDQQRKTQEDSAYSKLEKIRADQRSRVESLKREVDQAVHTAELIEYNLADVDLAIDAVRAALANGMDWKDLGRMIKEERKAGNPVAGLIHSLQLEKNHITLLLSNNLDDMDDDDKTKPADKVEVDLSLSAHANARKWFDMKKKQALKQEKTVAAHEKAFKAAERKTQQQLSQAKAVATISHLRKVHWFEKFNWFISSENYLIISGRDAQQNEQIVKRYMKKGDLYVHADLHGASSTLIKNHNPSQPVSPLTINQAGCFTVCRSQAWDSKIITSAWWVYDHQVSKTAPTGEYLTVGSFMIRGKKNFLPPYPLVMGFGLFFRLDESSIPAHFNERRIRAEGDNEEPEAEIQDDEEIDDASVEDSQDKVHERKESGDGGSTIEKASVTEAEEARSEEAESEEARAPETENAAMDEQEEQAPQSDSDIDSLLDKALELKSVLPSQVDTNKYGLGEVQTEDQVDDADQETKVAREKPYISKAERRKLKKGGNTQEVAQENEKDGIEEGSSGAKPSEGSNKQVRGKKGKLKKLKKYAEQDDEERELRMSLLSVTKEQPEKPSVKNEGSSCTLIFVLEFASVTDAAKKPVICYTCKKSGHVASECPDSKQTESEIAAINAEENIVDLDEEEREKLTELDALTGRPLPNDILLYAVPVCGPYSALQSYKYHVKITPGPSKKGKGAKMAMDAFIRSSDVLPREKELMKAVAEPDLVACMIGNVKVSAPGLAKLKQSQKSSKK</sequence>
<dbReference type="GO" id="GO:0000049">
    <property type="term" value="F:tRNA binding"/>
    <property type="evidence" value="ECO:0000318"/>
    <property type="project" value="GO_Central"/>
</dbReference>
<keyword evidence="5" id="KW-0863">Zinc-finger</keyword>
<dbReference type="InterPro" id="IPR051608">
    <property type="entry name" value="RQC_Subunit_NEMF"/>
</dbReference>
<dbReference type="InParanoid" id="D8RA06"/>
<dbReference type="Gene3D" id="4.10.60.10">
    <property type="entry name" value="Zinc finger, CCHC-type"/>
    <property type="match status" value="1"/>
</dbReference>
<feature type="compositionally biased region" description="Acidic residues" evidence="7">
    <location>
        <begin position="690"/>
        <end position="711"/>
    </location>
</feature>
<dbReference type="STRING" id="88036.D8RA06"/>
<evidence type="ECO:0000256" key="5">
    <source>
        <dbReference type="PROSITE-ProRule" id="PRU00047"/>
    </source>
</evidence>
<evidence type="ECO:0000313" key="9">
    <source>
        <dbReference type="EMBL" id="EFJ31247.1"/>
    </source>
</evidence>
<evidence type="ECO:0000256" key="4">
    <source>
        <dbReference type="ARBA" id="ARBA00023054"/>
    </source>
</evidence>
<dbReference type="InterPro" id="IPR036875">
    <property type="entry name" value="Znf_CCHC_sf"/>
</dbReference>
<dbReference type="SUPFAM" id="SSF57756">
    <property type="entry name" value="Retrovirus zinc finger-like domains"/>
    <property type="match status" value="1"/>
</dbReference>
<dbReference type="GO" id="GO:0008270">
    <property type="term" value="F:zinc ion binding"/>
    <property type="evidence" value="ECO:0007669"/>
    <property type="project" value="UniProtKB-KW"/>
</dbReference>
<evidence type="ECO:0000256" key="7">
    <source>
        <dbReference type="SAM" id="MobiDB-lite"/>
    </source>
</evidence>
<dbReference type="HOGENOM" id="CLU_003612_1_0_1"/>
<organism evidence="10">
    <name type="scientific">Selaginella moellendorffii</name>
    <name type="common">Spikemoss</name>
    <dbReference type="NCBI Taxonomy" id="88036"/>
    <lineage>
        <taxon>Eukaryota</taxon>
        <taxon>Viridiplantae</taxon>
        <taxon>Streptophyta</taxon>
        <taxon>Embryophyta</taxon>
        <taxon>Tracheophyta</taxon>
        <taxon>Lycopodiopsida</taxon>
        <taxon>Selaginellales</taxon>
        <taxon>Selaginellaceae</taxon>
        <taxon>Selaginella</taxon>
    </lineage>
</organism>
<protein>
    <recommendedName>
        <fullName evidence="8">CCHC-type domain-containing protein</fullName>
    </recommendedName>
</protein>
<dbReference type="KEGG" id="smo:SELMODRAFT_60048"/>
<evidence type="ECO:0000313" key="10">
    <source>
        <dbReference type="Proteomes" id="UP000001514"/>
    </source>
</evidence>
<dbReference type="FunCoup" id="D8RA06">
    <property type="interactions" value="4693"/>
</dbReference>
<proteinExistence type="inferred from homology"/>
<feature type="compositionally biased region" description="Basic and acidic residues" evidence="7">
    <location>
        <begin position="738"/>
        <end position="754"/>
    </location>
</feature>